<accession>A0A6A5QU96</accession>
<proteinExistence type="predicted"/>
<reference evidence="1" key="1">
    <citation type="journal article" date="2020" name="Stud. Mycol.">
        <title>101 Dothideomycetes genomes: a test case for predicting lifestyles and emergence of pathogens.</title>
        <authorList>
            <person name="Haridas S."/>
            <person name="Albert R."/>
            <person name="Binder M."/>
            <person name="Bloem J."/>
            <person name="Labutti K."/>
            <person name="Salamov A."/>
            <person name="Andreopoulos B."/>
            <person name="Baker S."/>
            <person name="Barry K."/>
            <person name="Bills G."/>
            <person name="Bluhm B."/>
            <person name="Cannon C."/>
            <person name="Castanera R."/>
            <person name="Culley D."/>
            <person name="Daum C."/>
            <person name="Ezra D."/>
            <person name="Gonzalez J."/>
            <person name="Henrissat B."/>
            <person name="Kuo A."/>
            <person name="Liang C."/>
            <person name="Lipzen A."/>
            <person name="Lutzoni F."/>
            <person name="Magnuson J."/>
            <person name="Mondo S."/>
            <person name="Nolan M."/>
            <person name="Ohm R."/>
            <person name="Pangilinan J."/>
            <person name="Park H.-J."/>
            <person name="Ramirez L."/>
            <person name="Alfaro M."/>
            <person name="Sun H."/>
            <person name="Tritt A."/>
            <person name="Yoshinaga Y."/>
            <person name="Zwiers L.-H."/>
            <person name="Turgeon B."/>
            <person name="Goodwin S."/>
            <person name="Spatafora J."/>
            <person name="Crous P."/>
            <person name="Grigoriev I."/>
        </authorList>
    </citation>
    <scope>NUCLEOTIDE SEQUENCE</scope>
    <source>
        <strain evidence="1">HMLAC05119</strain>
    </source>
</reference>
<dbReference type="AlphaFoldDB" id="A0A6A5QU96"/>
<keyword evidence="2" id="KW-1185">Reference proteome</keyword>
<evidence type="ECO:0000313" key="1">
    <source>
        <dbReference type="EMBL" id="KAF1918969.1"/>
    </source>
</evidence>
<gene>
    <name evidence="1" type="ORF">BDU57DRAFT_124947</name>
</gene>
<sequence length="150" mass="16745">MRVLHPWLSYRDPSPFGLPAYAPVDLSTLSISGLAVPHTQARHWLQTLTLASRPSEGRASLFQQVIYSAESNIAIVDPAQERSWEALCMLTGLARLNSPHVDGKLLCRVVKYSSSYDSYSRRIMQASEPAMNAGVAQSFFWCCRTTETRP</sequence>
<protein>
    <submittedName>
        <fullName evidence="1">Uncharacterized protein</fullName>
    </submittedName>
</protein>
<name>A0A6A5QU96_AMPQU</name>
<dbReference type="Proteomes" id="UP000800096">
    <property type="component" value="Unassembled WGS sequence"/>
</dbReference>
<organism evidence="1 2">
    <name type="scientific">Ampelomyces quisqualis</name>
    <name type="common">Powdery mildew agent</name>
    <dbReference type="NCBI Taxonomy" id="50730"/>
    <lineage>
        <taxon>Eukaryota</taxon>
        <taxon>Fungi</taxon>
        <taxon>Dikarya</taxon>
        <taxon>Ascomycota</taxon>
        <taxon>Pezizomycotina</taxon>
        <taxon>Dothideomycetes</taxon>
        <taxon>Pleosporomycetidae</taxon>
        <taxon>Pleosporales</taxon>
        <taxon>Pleosporineae</taxon>
        <taxon>Phaeosphaeriaceae</taxon>
        <taxon>Ampelomyces</taxon>
    </lineage>
</organism>
<dbReference type="EMBL" id="ML979133">
    <property type="protein sequence ID" value="KAF1918969.1"/>
    <property type="molecule type" value="Genomic_DNA"/>
</dbReference>
<evidence type="ECO:0000313" key="2">
    <source>
        <dbReference type="Proteomes" id="UP000800096"/>
    </source>
</evidence>